<proteinExistence type="predicted"/>
<dbReference type="InterPro" id="IPR013651">
    <property type="entry name" value="ATP-grasp_RimK-type"/>
</dbReference>
<dbReference type="PANTHER" id="PTHR21621:SF0">
    <property type="entry name" value="BETA-CITRYLGLUTAMATE SYNTHASE B-RELATED"/>
    <property type="match status" value="1"/>
</dbReference>
<organism evidence="3 4">
    <name type="scientific">Halorarum halophilum</name>
    <dbReference type="NCBI Taxonomy" id="2743090"/>
    <lineage>
        <taxon>Archaea</taxon>
        <taxon>Methanobacteriati</taxon>
        <taxon>Methanobacteriota</taxon>
        <taxon>Stenosarchaea group</taxon>
        <taxon>Halobacteria</taxon>
        <taxon>Halobacteriales</taxon>
        <taxon>Haloferacaceae</taxon>
        <taxon>Halorarum</taxon>
    </lineage>
</organism>
<dbReference type="PROSITE" id="PS50975">
    <property type="entry name" value="ATP_GRASP"/>
    <property type="match status" value="1"/>
</dbReference>
<evidence type="ECO:0000313" key="3">
    <source>
        <dbReference type="EMBL" id="QLG29224.1"/>
    </source>
</evidence>
<keyword evidence="1" id="KW-0547">Nucleotide-binding</keyword>
<dbReference type="GeneID" id="56030678"/>
<feature type="domain" description="ATP-grasp" evidence="2">
    <location>
        <begin position="92"/>
        <end position="290"/>
    </location>
</feature>
<dbReference type="PANTHER" id="PTHR21621">
    <property type="entry name" value="RIBOSOMAL PROTEIN S6 MODIFICATION PROTEIN"/>
    <property type="match status" value="1"/>
</dbReference>
<dbReference type="Gene3D" id="3.30.1490.20">
    <property type="entry name" value="ATP-grasp fold, A domain"/>
    <property type="match status" value="1"/>
</dbReference>
<dbReference type="OrthoDB" id="312280at2157"/>
<dbReference type="SUPFAM" id="SSF56059">
    <property type="entry name" value="Glutathione synthetase ATP-binding domain-like"/>
    <property type="match status" value="1"/>
</dbReference>
<dbReference type="GO" id="GO:0005524">
    <property type="term" value="F:ATP binding"/>
    <property type="evidence" value="ECO:0007669"/>
    <property type="project" value="UniProtKB-UniRule"/>
</dbReference>
<dbReference type="Proteomes" id="UP000509750">
    <property type="component" value="Chromosome"/>
</dbReference>
<reference evidence="3 4" key="1">
    <citation type="submission" date="2020-07" db="EMBL/GenBank/DDBJ databases">
        <title>Gai3-2, isolated from salt lake.</title>
        <authorList>
            <person name="Cui H."/>
            <person name="Shi X."/>
        </authorList>
    </citation>
    <scope>NUCLEOTIDE SEQUENCE [LARGE SCALE GENOMIC DNA]</scope>
    <source>
        <strain evidence="3 4">Gai3-2</strain>
    </source>
</reference>
<evidence type="ECO:0000256" key="1">
    <source>
        <dbReference type="PROSITE-ProRule" id="PRU00409"/>
    </source>
</evidence>
<dbReference type="Pfam" id="PF08443">
    <property type="entry name" value="RimK"/>
    <property type="match status" value="1"/>
</dbReference>
<dbReference type="InterPro" id="IPR013815">
    <property type="entry name" value="ATP_grasp_subdomain_1"/>
</dbReference>
<keyword evidence="1" id="KW-0067">ATP-binding</keyword>
<dbReference type="Gene3D" id="3.30.470.20">
    <property type="entry name" value="ATP-grasp fold, B domain"/>
    <property type="match status" value="1"/>
</dbReference>
<dbReference type="InterPro" id="IPR011761">
    <property type="entry name" value="ATP-grasp"/>
</dbReference>
<dbReference type="GO" id="GO:0005737">
    <property type="term" value="C:cytoplasm"/>
    <property type="evidence" value="ECO:0007669"/>
    <property type="project" value="TreeGrafter"/>
</dbReference>
<dbReference type="EMBL" id="CP058529">
    <property type="protein sequence ID" value="QLG29224.1"/>
    <property type="molecule type" value="Genomic_DNA"/>
</dbReference>
<name>A0A7D5GNC3_9EURY</name>
<keyword evidence="4" id="KW-1185">Reference proteome</keyword>
<dbReference type="RefSeq" id="WP_179170798.1">
    <property type="nucleotide sequence ID" value="NZ_CP058529.1"/>
</dbReference>
<sequence length="294" mass="31698">MTDADLRLAVTTRAETFERIRGPFAERGIAVVHADPTERVLPLADPGFPDADVGWVYPSRLMEGAVLDAHLDVPWVNGRDAVLASRNKAGVLASLGEARLPVPETTLVSNPADEDAVLDAAAGIGYPLVLKPNSTTRGVGVTKVADPDSLLGSTDYLDLVHDYRATGDKSYLLQEFLPDARDYRVMVVDGAFAGAVERRLPDDETAAGKWKHNVHRGAVAEGVSPPGEHRRLAERAADVLDVPLLGVDILETDGRLVVSETNARPTVDEATKYEEGFYDDLARLVRRTADGGRT</sequence>
<accession>A0A7D5GNC3</accession>
<evidence type="ECO:0000259" key="2">
    <source>
        <dbReference type="PROSITE" id="PS50975"/>
    </source>
</evidence>
<dbReference type="AlphaFoldDB" id="A0A7D5GNC3"/>
<evidence type="ECO:0000313" key="4">
    <source>
        <dbReference type="Proteomes" id="UP000509750"/>
    </source>
</evidence>
<keyword evidence="3" id="KW-0436">Ligase</keyword>
<dbReference type="GO" id="GO:0046872">
    <property type="term" value="F:metal ion binding"/>
    <property type="evidence" value="ECO:0007669"/>
    <property type="project" value="InterPro"/>
</dbReference>
<protein>
    <submittedName>
        <fullName evidence="3">RimK family alpha-L-glutamate ligase</fullName>
    </submittedName>
</protein>
<dbReference type="KEGG" id="halg:HUG10_17555"/>
<gene>
    <name evidence="3" type="ORF">HUG10_17555</name>
</gene>
<dbReference type="GO" id="GO:0016879">
    <property type="term" value="F:ligase activity, forming carbon-nitrogen bonds"/>
    <property type="evidence" value="ECO:0007669"/>
    <property type="project" value="TreeGrafter"/>
</dbReference>